<dbReference type="HAMAP" id="MF_00651">
    <property type="entry name" value="Nuclease_YqgF"/>
    <property type="match status" value="1"/>
</dbReference>
<name>A0A2G8B722_9MYCO</name>
<dbReference type="EC" id="3.1.-.-" evidence="1"/>
<dbReference type="InterPro" id="IPR005227">
    <property type="entry name" value="YqgF"/>
</dbReference>
<dbReference type="Pfam" id="PF03652">
    <property type="entry name" value="RuvX"/>
    <property type="match status" value="1"/>
</dbReference>
<feature type="compositionally biased region" description="Basic and acidic residues" evidence="2">
    <location>
        <begin position="1"/>
        <end position="19"/>
    </location>
</feature>
<reference evidence="3 4" key="1">
    <citation type="submission" date="2020-12" db="EMBL/GenBank/DDBJ databases">
        <title>Complete genome sequence of Mycobacterium heckeshornense JCM 15655T, closely related to a pathogenic non-tuberculous mycobacterial species Mycobacterium xenopi.</title>
        <authorList>
            <person name="Yoshida M."/>
            <person name="Fukano H."/>
            <person name="Asakura T."/>
            <person name="Suzuki M."/>
            <person name="Hoshino Y."/>
        </authorList>
    </citation>
    <scope>NUCLEOTIDE SEQUENCE [LARGE SCALE GENOMIC DNA]</scope>
    <source>
        <strain evidence="3 4">JCM 15655</strain>
    </source>
</reference>
<keyword evidence="4" id="KW-1185">Reference proteome</keyword>
<dbReference type="GO" id="GO:0005829">
    <property type="term" value="C:cytosol"/>
    <property type="evidence" value="ECO:0007669"/>
    <property type="project" value="TreeGrafter"/>
</dbReference>
<dbReference type="NCBIfam" id="TIGR00250">
    <property type="entry name" value="RNAse_H_YqgF"/>
    <property type="match status" value="1"/>
</dbReference>
<dbReference type="RefSeq" id="WP_048892161.1">
    <property type="nucleotide sequence ID" value="NZ_AP024237.1"/>
</dbReference>
<feature type="region of interest" description="Disordered" evidence="2">
    <location>
        <begin position="1"/>
        <end position="26"/>
    </location>
</feature>
<keyword evidence="1" id="KW-0963">Cytoplasm</keyword>
<dbReference type="Gene3D" id="3.30.420.140">
    <property type="entry name" value="YqgF/RNase H-like domain"/>
    <property type="match status" value="1"/>
</dbReference>
<keyword evidence="1" id="KW-0690">Ribosome biogenesis</keyword>
<comment type="subcellular location">
    <subcellularLocation>
        <location evidence="1">Cytoplasm</location>
    </subcellularLocation>
</comment>
<evidence type="ECO:0000313" key="4">
    <source>
        <dbReference type="Proteomes" id="UP000595446"/>
    </source>
</evidence>
<sequence length="166" mass="17524">MASTEHRLPDRPGRDDPGPGRRLGIDVGSVRIGVSGSDPDGILATPVETIRRDRSGAHLRRLARLAAELGAVEVIVGLPRTLADRTGAAARDAIGLADALARRIAPVPVRLADERLTTVSAQRSLRAAGVRAKNQRAVIDQAAAVAILQDWLDQRRATLDREGGGG</sequence>
<dbReference type="SMART" id="SM00732">
    <property type="entry name" value="YqgFc"/>
    <property type="match status" value="1"/>
</dbReference>
<evidence type="ECO:0000313" key="3">
    <source>
        <dbReference type="EMBL" id="BCO36588.1"/>
    </source>
</evidence>
<dbReference type="OrthoDB" id="9790539at2"/>
<protein>
    <recommendedName>
        <fullName evidence="1">Putative pre-16S rRNA nuclease</fullName>
        <ecNumber evidence="1">3.1.-.-</ecNumber>
    </recommendedName>
</protein>
<dbReference type="SUPFAM" id="SSF53098">
    <property type="entry name" value="Ribonuclease H-like"/>
    <property type="match status" value="1"/>
</dbReference>
<comment type="similarity">
    <text evidence="1">Belongs to the YqgF HJR family.</text>
</comment>
<evidence type="ECO:0000256" key="2">
    <source>
        <dbReference type="SAM" id="MobiDB-lite"/>
    </source>
</evidence>
<dbReference type="InterPro" id="IPR012337">
    <property type="entry name" value="RNaseH-like_sf"/>
</dbReference>
<keyword evidence="1" id="KW-0540">Nuclease</keyword>
<keyword evidence="1" id="KW-0378">Hydrolase</keyword>
<proteinExistence type="inferred from homology"/>
<dbReference type="GO" id="GO:0004518">
    <property type="term" value="F:nuclease activity"/>
    <property type="evidence" value="ECO:0007669"/>
    <property type="project" value="UniProtKB-KW"/>
</dbReference>
<dbReference type="STRING" id="110505.ACT16_14330"/>
<comment type="function">
    <text evidence="1">Could be a nuclease involved in processing of the 5'-end of pre-16S rRNA.</text>
</comment>
<evidence type="ECO:0000256" key="1">
    <source>
        <dbReference type="HAMAP-Rule" id="MF_00651"/>
    </source>
</evidence>
<accession>A0A2G8B722</accession>
<dbReference type="Proteomes" id="UP000595446">
    <property type="component" value="Chromosome"/>
</dbReference>
<dbReference type="PANTHER" id="PTHR33317:SF4">
    <property type="entry name" value="POLYNUCLEOTIDYL TRANSFERASE, RIBONUCLEASE H-LIKE SUPERFAMILY PROTEIN"/>
    <property type="match status" value="1"/>
</dbReference>
<dbReference type="PANTHER" id="PTHR33317">
    <property type="entry name" value="POLYNUCLEOTIDYL TRANSFERASE, RIBONUCLEASE H-LIKE SUPERFAMILY PROTEIN"/>
    <property type="match status" value="1"/>
</dbReference>
<dbReference type="InterPro" id="IPR037027">
    <property type="entry name" value="YqgF/RNaseH-like_dom_sf"/>
</dbReference>
<gene>
    <name evidence="3" type="ORF">MHEC_30210</name>
</gene>
<dbReference type="EMBL" id="AP024237">
    <property type="protein sequence ID" value="BCO36588.1"/>
    <property type="molecule type" value="Genomic_DNA"/>
</dbReference>
<dbReference type="AlphaFoldDB" id="A0A2G8B722"/>
<dbReference type="GO" id="GO:0016788">
    <property type="term" value="F:hydrolase activity, acting on ester bonds"/>
    <property type="evidence" value="ECO:0007669"/>
    <property type="project" value="UniProtKB-UniRule"/>
</dbReference>
<dbReference type="FunFam" id="3.30.420.140:FF:000005">
    <property type="entry name" value="Putative pre-16S rRNA nuclease"/>
    <property type="match status" value="1"/>
</dbReference>
<dbReference type="CDD" id="cd16964">
    <property type="entry name" value="YqgF"/>
    <property type="match status" value="1"/>
</dbReference>
<dbReference type="GO" id="GO:0000967">
    <property type="term" value="P:rRNA 5'-end processing"/>
    <property type="evidence" value="ECO:0007669"/>
    <property type="project" value="UniProtKB-UniRule"/>
</dbReference>
<dbReference type="InterPro" id="IPR006641">
    <property type="entry name" value="YqgF/RNaseH-like_dom"/>
</dbReference>
<organism evidence="3 4">
    <name type="scientific">Mycobacterium heckeshornense</name>
    <dbReference type="NCBI Taxonomy" id="110505"/>
    <lineage>
        <taxon>Bacteria</taxon>
        <taxon>Bacillati</taxon>
        <taxon>Actinomycetota</taxon>
        <taxon>Actinomycetes</taxon>
        <taxon>Mycobacteriales</taxon>
        <taxon>Mycobacteriaceae</taxon>
        <taxon>Mycobacterium</taxon>
    </lineage>
</organism>